<dbReference type="OrthoDB" id="9785015at2"/>
<evidence type="ECO:0000256" key="5">
    <source>
        <dbReference type="ARBA" id="ARBA00022723"/>
    </source>
</evidence>
<dbReference type="InterPro" id="IPR050682">
    <property type="entry name" value="ModA/WtpA"/>
</dbReference>
<accession>A0A346AYH2</accession>
<evidence type="ECO:0000256" key="3">
    <source>
        <dbReference type="ARBA" id="ARBA00022448"/>
    </source>
</evidence>
<dbReference type="Proteomes" id="UP000254337">
    <property type="component" value="Chromosome"/>
</dbReference>
<evidence type="ECO:0000256" key="12">
    <source>
        <dbReference type="ARBA" id="ARBA00078141"/>
    </source>
</evidence>
<dbReference type="EMBL" id="CP029462">
    <property type="protein sequence ID" value="AXL20915.1"/>
    <property type="molecule type" value="Genomic_DNA"/>
</dbReference>
<dbReference type="PANTHER" id="PTHR30632">
    <property type="entry name" value="MOLYBDATE-BINDING PERIPLASMIC PROTEIN"/>
    <property type="match status" value="1"/>
</dbReference>
<dbReference type="RefSeq" id="WP_087477887.1">
    <property type="nucleotide sequence ID" value="NZ_CP029462.1"/>
</dbReference>
<evidence type="ECO:0000256" key="9">
    <source>
        <dbReference type="ARBA" id="ARBA00056002"/>
    </source>
</evidence>
<feature type="binding site" evidence="13">
    <location>
        <position position="71"/>
    </location>
    <ligand>
        <name>molybdate</name>
        <dbReference type="ChEBI" id="CHEBI:36264"/>
    </ligand>
</feature>
<comment type="function">
    <text evidence="9">Involved in the transport of molybdenum into the cell. Part of the binding-protein-dependent transport system ModABCD.</text>
</comment>
<dbReference type="SUPFAM" id="SSF53850">
    <property type="entry name" value="Periplasmic binding protein-like II"/>
    <property type="match status" value="1"/>
</dbReference>
<evidence type="ECO:0000256" key="8">
    <source>
        <dbReference type="ARBA" id="ARBA00023245"/>
    </source>
</evidence>
<gene>
    <name evidence="15" type="primary">modA</name>
    <name evidence="15" type="ORF">DKB62_04655</name>
</gene>
<keyword evidence="8" id="KW-0826">Tungsten</keyword>
<keyword evidence="3" id="KW-0813">Transport</keyword>
<evidence type="ECO:0000256" key="11">
    <source>
        <dbReference type="ARBA" id="ARBA00073171"/>
    </source>
</evidence>
<keyword evidence="13" id="KW-0500">Molybdenum</keyword>
<reference evidence="15 16" key="1">
    <citation type="submission" date="2018-05" db="EMBL/GenBank/DDBJ databases">
        <title>Complete genome sequence of Megasphaera sp. AJH120T, isolated from the ceca of a chicken.</title>
        <authorList>
            <person name="Maki J."/>
            <person name="Looft T."/>
        </authorList>
    </citation>
    <scope>NUCLEOTIDE SEQUENCE [LARGE SCALE GENOMIC DNA]</scope>
    <source>
        <strain evidence="15 16">AJH120</strain>
    </source>
</reference>
<feature type="binding site" evidence="13">
    <location>
        <position position="195"/>
    </location>
    <ligand>
        <name>molybdate</name>
        <dbReference type="ChEBI" id="CHEBI:36264"/>
    </ligand>
</feature>
<dbReference type="GO" id="GO:0046872">
    <property type="term" value="F:metal ion binding"/>
    <property type="evidence" value="ECO:0007669"/>
    <property type="project" value="UniProtKB-KW"/>
</dbReference>
<dbReference type="Pfam" id="PF13531">
    <property type="entry name" value="SBP_bac_11"/>
    <property type="match status" value="1"/>
</dbReference>
<comment type="subunit">
    <text evidence="10">The complex is composed of two ATP-binding proteins (ModC), two transmembrane proteins (ModB) and a solute-binding protein (ModA).</text>
</comment>
<keyword evidence="4" id="KW-1003">Cell membrane</keyword>
<evidence type="ECO:0000256" key="1">
    <source>
        <dbReference type="ARBA" id="ARBA00004236"/>
    </source>
</evidence>
<keyword evidence="5 13" id="KW-0479">Metal-binding</keyword>
<dbReference type="PROSITE" id="PS51257">
    <property type="entry name" value="PROKAR_LIPOPROTEIN"/>
    <property type="match status" value="1"/>
</dbReference>
<dbReference type="FunFam" id="3.40.190.10:FF:000030">
    <property type="entry name" value="Molybdate ABC transporter substrate-binding protein"/>
    <property type="match status" value="1"/>
</dbReference>
<organism evidence="15 16">
    <name type="scientific">Megasphaera stantonii</name>
    <dbReference type="NCBI Taxonomy" id="2144175"/>
    <lineage>
        <taxon>Bacteria</taxon>
        <taxon>Bacillati</taxon>
        <taxon>Bacillota</taxon>
        <taxon>Negativicutes</taxon>
        <taxon>Veillonellales</taxon>
        <taxon>Veillonellaceae</taxon>
        <taxon>Megasphaera</taxon>
    </lineage>
</organism>
<dbReference type="Gene3D" id="3.40.190.10">
    <property type="entry name" value="Periplasmic binding protein-like II"/>
    <property type="match status" value="2"/>
</dbReference>
<sequence>MMKWKRALGVALLLAGMAVLAGCGGQNGAEHGKTMLTVFAAASMTETMNEIAKAYQQEHPDVEIVYNFDSSGTLKHQIQNGAACDVFISAAQKQMDQLDASKDERANPERLDFVLPGTRIDLLENKVVLATPEGNPKQIASFDDMAQKLEDGSIRLVMGNSDVPVGQYTQKILAYYGLDEQAIAEQGRITYGSNVKEVTTQVKEGSADCGVIYGTDAYSAGLKPVGEATKDMCGQVVYPAAVLKTSAHQDAAKAFLTYLQGEKAMAVFEDVGFSRAG</sequence>
<proteinExistence type="inferred from homology"/>
<evidence type="ECO:0000256" key="4">
    <source>
        <dbReference type="ARBA" id="ARBA00022475"/>
    </source>
</evidence>
<dbReference type="NCBIfam" id="TIGR01256">
    <property type="entry name" value="modA"/>
    <property type="match status" value="1"/>
</dbReference>
<evidence type="ECO:0000313" key="16">
    <source>
        <dbReference type="Proteomes" id="UP000254337"/>
    </source>
</evidence>
<dbReference type="KEGG" id="meg:DKB62_04655"/>
<evidence type="ECO:0000256" key="14">
    <source>
        <dbReference type="SAM" id="SignalP"/>
    </source>
</evidence>
<feature type="binding site" evidence="13">
    <location>
        <position position="43"/>
    </location>
    <ligand>
        <name>molybdate</name>
        <dbReference type="ChEBI" id="CHEBI:36264"/>
    </ligand>
</feature>
<keyword evidence="16" id="KW-1185">Reference proteome</keyword>
<dbReference type="GO" id="GO:0015689">
    <property type="term" value="P:molybdate ion transport"/>
    <property type="evidence" value="ECO:0007669"/>
    <property type="project" value="InterPro"/>
</dbReference>
<comment type="subcellular location">
    <subcellularLocation>
        <location evidence="1">Cell membrane</location>
    </subcellularLocation>
</comment>
<dbReference type="PANTHER" id="PTHR30632:SF0">
    <property type="entry name" value="SULFATE-BINDING PROTEIN"/>
    <property type="match status" value="1"/>
</dbReference>
<dbReference type="PIRSF" id="PIRSF004846">
    <property type="entry name" value="ModA"/>
    <property type="match status" value="1"/>
</dbReference>
<evidence type="ECO:0000256" key="6">
    <source>
        <dbReference type="ARBA" id="ARBA00022729"/>
    </source>
</evidence>
<feature type="binding site" evidence="13">
    <location>
        <position position="213"/>
    </location>
    <ligand>
        <name>molybdate</name>
        <dbReference type="ChEBI" id="CHEBI:36264"/>
    </ligand>
</feature>
<evidence type="ECO:0000256" key="13">
    <source>
        <dbReference type="PIRSR" id="PIRSR004846-1"/>
    </source>
</evidence>
<keyword evidence="7" id="KW-0472">Membrane</keyword>
<feature type="signal peptide" evidence="14">
    <location>
        <begin position="1"/>
        <end position="21"/>
    </location>
</feature>
<evidence type="ECO:0000256" key="7">
    <source>
        <dbReference type="ARBA" id="ARBA00023136"/>
    </source>
</evidence>
<evidence type="ECO:0000313" key="15">
    <source>
        <dbReference type="EMBL" id="AXL20915.1"/>
    </source>
</evidence>
<dbReference type="InterPro" id="IPR005950">
    <property type="entry name" value="ModA"/>
</dbReference>
<comment type="similarity">
    <text evidence="2">Belongs to the bacterial solute-binding protein ModA family.</text>
</comment>
<feature type="chain" id="PRO_5038967403" description="Molybdate-binding protein ModA" evidence="14">
    <location>
        <begin position="22"/>
        <end position="277"/>
    </location>
</feature>
<protein>
    <recommendedName>
        <fullName evidence="11">Molybdate-binding protein ModA</fullName>
    </recommendedName>
    <alternativeName>
        <fullName evidence="12">Molybdate/tungstate-binding protein ModA</fullName>
    </alternativeName>
</protein>
<evidence type="ECO:0000256" key="2">
    <source>
        <dbReference type="ARBA" id="ARBA00009175"/>
    </source>
</evidence>
<dbReference type="GO" id="GO:0030973">
    <property type="term" value="F:molybdate ion binding"/>
    <property type="evidence" value="ECO:0007669"/>
    <property type="project" value="TreeGrafter"/>
</dbReference>
<evidence type="ECO:0000256" key="10">
    <source>
        <dbReference type="ARBA" id="ARBA00062515"/>
    </source>
</evidence>
<name>A0A346AYH2_9FIRM</name>
<dbReference type="AlphaFoldDB" id="A0A346AYH2"/>
<dbReference type="GO" id="GO:0005886">
    <property type="term" value="C:plasma membrane"/>
    <property type="evidence" value="ECO:0007669"/>
    <property type="project" value="UniProtKB-SubCell"/>
</dbReference>
<keyword evidence="6 14" id="KW-0732">Signal</keyword>